<dbReference type="AlphaFoldDB" id="A6P067"/>
<gene>
    <name evidence="2" type="ORF">BACCAP_03875</name>
</gene>
<feature type="region of interest" description="Disordered" evidence="1">
    <location>
        <begin position="17"/>
        <end position="39"/>
    </location>
</feature>
<evidence type="ECO:0000256" key="1">
    <source>
        <dbReference type="SAM" id="MobiDB-lite"/>
    </source>
</evidence>
<proteinExistence type="predicted"/>
<organism evidence="2 3">
    <name type="scientific">Pseudoflavonifractor capillosus ATCC 29799</name>
    <dbReference type="NCBI Taxonomy" id="411467"/>
    <lineage>
        <taxon>Bacteria</taxon>
        <taxon>Bacillati</taxon>
        <taxon>Bacillota</taxon>
        <taxon>Clostridia</taxon>
        <taxon>Eubacteriales</taxon>
        <taxon>Oscillospiraceae</taxon>
        <taxon>Pseudoflavonifractor</taxon>
    </lineage>
</organism>
<evidence type="ECO:0000313" key="3">
    <source>
        <dbReference type="Proteomes" id="UP000003639"/>
    </source>
</evidence>
<accession>A6P067</accession>
<name>A6P067_9FIRM</name>
<reference evidence="2 3" key="2">
    <citation type="submission" date="2007-06" db="EMBL/GenBank/DDBJ databases">
        <title>Draft genome sequence of Pseudoflavonifractor capillosus ATCC 29799.</title>
        <authorList>
            <person name="Sudarsanam P."/>
            <person name="Ley R."/>
            <person name="Guruge J."/>
            <person name="Turnbaugh P.J."/>
            <person name="Mahowald M."/>
            <person name="Liep D."/>
            <person name="Gordon J."/>
        </authorList>
    </citation>
    <scope>NUCLEOTIDE SEQUENCE [LARGE SCALE GENOMIC DNA]</scope>
    <source>
        <strain evidence="2 3">ATCC 29799</strain>
    </source>
</reference>
<dbReference type="EMBL" id="AAXG02000041">
    <property type="protein sequence ID" value="EDM98217.1"/>
    <property type="molecule type" value="Genomic_DNA"/>
</dbReference>
<dbReference type="Proteomes" id="UP000003639">
    <property type="component" value="Unassembled WGS sequence"/>
</dbReference>
<comment type="caution">
    <text evidence="2">The sequence shown here is derived from an EMBL/GenBank/DDBJ whole genome shotgun (WGS) entry which is preliminary data.</text>
</comment>
<sequence length="39" mass="4490">MDRDWIQPYSLPTERDYAKQAKNFMRPGSTTKTGKSRGA</sequence>
<keyword evidence="3" id="KW-1185">Reference proteome</keyword>
<protein>
    <submittedName>
        <fullName evidence="2">Uncharacterized protein</fullName>
    </submittedName>
</protein>
<evidence type="ECO:0000313" key="2">
    <source>
        <dbReference type="EMBL" id="EDM98217.1"/>
    </source>
</evidence>
<reference evidence="2 3" key="1">
    <citation type="submission" date="2007-04" db="EMBL/GenBank/DDBJ databases">
        <authorList>
            <person name="Fulton L."/>
            <person name="Clifton S."/>
            <person name="Fulton B."/>
            <person name="Xu J."/>
            <person name="Minx P."/>
            <person name="Pepin K.H."/>
            <person name="Johnson M."/>
            <person name="Thiruvilangam P."/>
            <person name="Bhonagiri V."/>
            <person name="Nash W.E."/>
            <person name="Mardis E.R."/>
            <person name="Wilson R.K."/>
        </authorList>
    </citation>
    <scope>NUCLEOTIDE SEQUENCE [LARGE SCALE GENOMIC DNA]</scope>
    <source>
        <strain evidence="2 3">ATCC 29799</strain>
    </source>
</reference>